<protein>
    <submittedName>
        <fullName evidence="4">ComF family protein</fullName>
    </submittedName>
</protein>
<dbReference type="InterPro" id="IPR029057">
    <property type="entry name" value="PRTase-like"/>
</dbReference>
<sequence length="237" mass="25493">MLKATALIDLILPASCLLCSDQAARDGLCLDCHADLPWLDGPHCPRCAIPTPLGEVCGDCLQHPPAFDRSYAALCYQWPVDALIGHLKYGGDWSLAHPLGAWLAHIATADHCAPDCLIAMPLHPARQKLRGFNQSLEIAKVLARQWRRPIHPSIERLVDTPSAAGAHREDRARQVKGAFRLRQPLSGQRVVLVDDVMTTGATANECAAAIKAAGAAEVEVWVVARTLKRGGMGNPAG</sequence>
<dbReference type="InterPro" id="IPR051910">
    <property type="entry name" value="ComF/GntX_DNA_util-trans"/>
</dbReference>
<evidence type="ECO:0000256" key="1">
    <source>
        <dbReference type="ARBA" id="ARBA00008007"/>
    </source>
</evidence>
<dbReference type="SUPFAM" id="SSF53271">
    <property type="entry name" value="PRTase-like"/>
    <property type="match status" value="1"/>
</dbReference>
<comment type="caution">
    <text evidence="4">The sequence shown here is derived from an EMBL/GenBank/DDBJ whole genome shotgun (WGS) entry which is preliminary data.</text>
</comment>
<gene>
    <name evidence="4" type="ORF">PZA18_16305</name>
</gene>
<dbReference type="EMBL" id="JARRAF010000021">
    <property type="protein sequence ID" value="MDK2125618.1"/>
    <property type="molecule type" value="Genomic_DNA"/>
</dbReference>
<dbReference type="RefSeq" id="WP_284101925.1">
    <property type="nucleotide sequence ID" value="NZ_JARRAF010000021.1"/>
</dbReference>
<evidence type="ECO:0000259" key="2">
    <source>
        <dbReference type="Pfam" id="PF00156"/>
    </source>
</evidence>
<dbReference type="Pfam" id="PF18912">
    <property type="entry name" value="DZR_2"/>
    <property type="match status" value="1"/>
</dbReference>
<dbReference type="InterPro" id="IPR000836">
    <property type="entry name" value="PRTase_dom"/>
</dbReference>
<proteinExistence type="inferred from homology"/>
<dbReference type="Pfam" id="PF00156">
    <property type="entry name" value="Pribosyltran"/>
    <property type="match status" value="1"/>
</dbReference>
<evidence type="ECO:0000313" key="4">
    <source>
        <dbReference type="EMBL" id="MDK2125618.1"/>
    </source>
</evidence>
<dbReference type="InterPro" id="IPR044005">
    <property type="entry name" value="DZR_2"/>
</dbReference>
<reference evidence="4" key="1">
    <citation type="submission" date="2023-03" db="EMBL/GenBank/DDBJ databases">
        <title>Chitinimonas shenzhenensis gen. nov., sp. nov., a novel member of family Burkholderiaceae isolated from activated sludge collected in Shen Zhen, China.</title>
        <authorList>
            <person name="Wang X."/>
        </authorList>
    </citation>
    <scope>NUCLEOTIDE SEQUENCE</scope>
    <source>
        <strain evidence="4">DQS-5</strain>
    </source>
</reference>
<dbReference type="PANTHER" id="PTHR47505">
    <property type="entry name" value="DNA UTILIZATION PROTEIN YHGH"/>
    <property type="match status" value="1"/>
</dbReference>
<dbReference type="CDD" id="cd06223">
    <property type="entry name" value="PRTases_typeI"/>
    <property type="match status" value="1"/>
</dbReference>
<feature type="domain" description="Phosphoribosyltransferase" evidence="2">
    <location>
        <begin position="174"/>
        <end position="226"/>
    </location>
</feature>
<keyword evidence="5" id="KW-1185">Reference proteome</keyword>
<feature type="domain" description="Double zinc ribbon" evidence="3">
    <location>
        <begin position="7"/>
        <end position="61"/>
    </location>
</feature>
<organism evidence="4 5">
    <name type="scientific">Parachitinimonas caeni</name>
    <dbReference type="NCBI Taxonomy" id="3031301"/>
    <lineage>
        <taxon>Bacteria</taxon>
        <taxon>Pseudomonadati</taxon>
        <taxon>Pseudomonadota</taxon>
        <taxon>Betaproteobacteria</taxon>
        <taxon>Neisseriales</taxon>
        <taxon>Chitinibacteraceae</taxon>
        <taxon>Parachitinimonas</taxon>
    </lineage>
</organism>
<accession>A0ABT7E2S8</accession>
<evidence type="ECO:0000313" key="5">
    <source>
        <dbReference type="Proteomes" id="UP001172778"/>
    </source>
</evidence>
<name>A0ABT7E2S8_9NEIS</name>
<dbReference type="Proteomes" id="UP001172778">
    <property type="component" value="Unassembled WGS sequence"/>
</dbReference>
<dbReference type="Gene3D" id="3.40.50.2020">
    <property type="match status" value="1"/>
</dbReference>
<dbReference type="PANTHER" id="PTHR47505:SF1">
    <property type="entry name" value="DNA UTILIZATION PROTEIN YHGH"/>
    <property type="match status" value="1"/>
</dbReference>
<comment type="similarity">
    <text evidence="1">Belongs to the ComF/GntX family.</text>
</comment>
<evidence type="ECO:0000259" key="3">
    <source>
        <dbReference type="Pfam" id="PF18912"/>
    </source>
</evidence>